<evidence type="ECO:0000256" key="7">
    <source>
        <dbReference type="SAM" id="MobiDB-lite"/>
    </source>
</evidence>
<comment type="caution">
    <text evidence="10">The sequence shown here is derived from an EMBL/GenBank/DDBJ whole genome shotgun (WGS) entry which is preliminary data.</text>
</comment>
<dbReference type="Gene3D" id="3.30.40.10">
    <property type="entry name" value="Zinc/RING finger domain, C3HC4 (zinc finger)"/>
    <property type="match status" value="1"/>
</dbReference>
<dbReference type="SMART" id="SM00249">
    <property type="entry name" value="PHD"/>
    <property type="match status" value="1"/>
</dbReference>
<dbReference type="InterPro" id="IPR037869">
    <property type="entry name" value="Spp1/CFP1"/>
</dbReference>
<dbReference type="Pfam" id="PF00628">
    <property type="entry name" value="PHD"/>
    <property type="match status" value="1"/>
</dbReference>
<evidence type="ECO:0000256" key="5">
    <source>
        <dbReference type="ARBA" id="ARBA00023242"/>
    </source>
</evidence>
<proteinExistence type="predicted"/>
<feature type="domain" description="PHD-type" evidence="9">
    <location>
        <begin position="101"/>
        <end position="150"/>
    </location>
</feature>
<evidence type="ECO:0000256" key="3">
    <source>
        <dbReference type="ARBA" id="ARBA00022771"/>
    </source>
</evidence>
<dbReference type="Gene3D" id="1.10.510.10">
    <property type="entry name" value="Transferase(Phosphotransferase) domain 1"/>
    <property type="match status" value="1"/>
</dbReference>
<name>A0A4S8ZIK0_AURPU</name>
<keyword evidence="4" id="KW-0862">Zinc</keyword>
<keyword evidence="5" id="KW-0539">Nucleus</keyword>
<dbReference type="GO" id="GO:0045893">
    <property type="term" value="P:positive regulation of DNA-templated transcription"/>
    <property type="evidence" value="ECO:0007669"/>
    <property type="project" value="TreeGrafter"/>
</dbReference>
<evidence type="ECO:0000259" key="9">
    <source>
        <dbReference type="PROSITE" id="PS50016"/>
    </source>
</evidence>
<organism evidence="10 11">
    <name type="scientific">Aureobasidium pullulans</name>
    <name type="common">Black yeast</name>
    <name type="synonym">Pullularia pullulans</name>
    <dbReference type="NCBI Taxonomy" id="5580"/>
    <lineage>
        <taxon>Eukaryota</taxon>
        <taxon>Fungi</taxon>
        <taxon>Dikarya</taxon>
        <taxon>Ascomycota</taxon>
        <taxon>Pezizomycotina</taxon>
        <taxon>Dothideomycetes</taxon>
        <taxon>Dothideomycetidae</taxon>
        <taxon>Dothideales</taxon>
        <taxon>Saccotheciaceae</taxon>
        <taxon>Aureobasidium</taxon>
    </lineage>
</organism>
<reference evidence="10 11" key="1">
    <citation type="submission" date="2018-10" db="EMBL/GenBank/DDBJ databases">
        <title>Fifty Aureobasidium pullulans genomes reveal a recombining polyextremotolerant generalist.</title>
        <authorList>
            <person name="Gostincar C."/>
            <person name="Turk M."/>
            <person name="Zajc J."/>
            <person name="Gunde-Cimerman N."/>
        </authorList>
    </citation>
    <scope>NUCLEOTIDE SEQUENCE [LARGE SCALE GENOMIC DNA]</scope>
    <source>
        <strain evidence="10 11">EXF-10751</strain>
    </source>
</reference>
<dbReference type="PROSITE" id="PS50016">
    <property type="entry name" value="ZF_PHD_2"/>
    <property type="match status" value="1"/>
</dbReference>
<sequence length="480" mass="54279">MSASAGHRMKQTHVLNFFQDKNNDSALTVLSNGVRFHVIVESKQLQSSTDQDSKALEEYSRLLNALSDKARHQSQGSRQLSKDPEADYAEEDQKKDQDTQDTYCICRGPDRGFMIGCDSCEEWYHGDCVGMTQEEGASIDEYTCPQCEKGNRSPTAASRDSGIVLEDHDKAEDDPEDALRAWILSHLEAEVEKHAPSRSEMQVTNAHDWYHPSTHFYSLQCNDGKVTPTELEATTELENRMQDLLPAVTLPKYILNLDVPWFKASDLEVVEDSGPVPTLVRHNNDHYFLKVVDPTQPGPTKRELKIMKDIERLGLQKVIRVPQVQGLVSFTDGKTEMMGFLQTHIPGAEPLTHLLDSDVPQSKRDRWASESEEMVNTLHKHNLVWGDAKADNFMVDKDEKLWIIDFGGSYTEGWVDAELNETVEGDDMGTRKIVNALHDPDTNTFDLDDTTVAEDNGFKRKHSDEADEEDVHTEKMARVD</sequence>
<evidence type="ECO:0000256" key="6">
    <source>
        <dbReference type="PROSITE-ProRule" id="PRU00146"/>
    </source>
</evidence>
<feature type="region of interest" description="Disordered" evidence="7">
    <location>
        <begin position="67"/>
        <end position="94"/>
    </location>
</feature>
<evidence type="ECO:0000313" key="10">
    <source>
        <dbReference type="EMBL" id="THW65794.1"/>
    </source>
</evidence>
<dbReference type="PROSITE" id="PS50011">
    <property type="entry name" value="PROTEIN_KINASE_DOM"/>
    <property type="match status" value="1"/>
</dbReference>
<dbReference type="SUPFAM" id="SSF56112">
    <property type="entry name" value="Protein kinase-like (PK-like)"/>
    <property type="match status" value="1"/>
</dbReference>
<dbReference type="Proteomes" id="UP000310421">
    <property type="component" value="Unassembled WGS sequence"/>
</dbReference>
<dbReference type="GO" id="GO:0005524">
    <property type="term" value="F:ATP binding"/>
    <property type="evidence" value="ECO:0007669"/>
    <property type="project" value="InterPro"/>
</dbReference>
<dbReference type="EMBL" id="QZAN01000011">
    <property type="protein sequence ID" value="THW65794.1"/>
    <property type="molecule type" value="Genomic_DNA"/>
</dbReference>
<evidence type="ECO:0000256" key="1">
    <source>
        <dbReference type="ARBA" id="ARBA00004123"/>
    </source>
</evidence>
<dbReference type="InterPro" id="IPR000719">
    <property type="entry name" value="Prot_kinase_dom"/>
</dbReference>
<dbReference type="AlphaFoldDB" id="A0A4S8ZIK0"/>
<dbReference type="InterPro" id="IPR001965">
    <property type="entry name" value="Znf_PHD"/>
</dbReference>
<dbReference type="InterPro" id="IPR019786">
    <property type="entry name" value="Zinc_finger_PHD-type_CS"/>
</dbReference>
<evidence type="ECO:0008006" key="12">
    <source>
        <dbReference type="Google" id="ProtNLM"/>
    </source>
</evidence>
<dbReference type="GO" id="GO:0048188">
    <property type="term" value="C:Set1C/COMPASS complex"/>
    <property type="evidence" value="ECO:0007669"/>
    <property type="project" value="InterPro"/>
</dbReference>
<dbReference type="SUPFAM" id="SSF57903">
    <property type="entry name" value="FYVE/PHD zinc finger"/>
    <property type="match status" value="1"/>
</dbReference>
<dbReference type="InterPro" id="IPR013083">
    <property type="entry name" value="Znf_RING/FYVE/PHD"/>
</dbReference>
<comment type="subcellular location">
    <subcellularLocation>
        <location evidence="1">Nucleus</location>
    </subcellularLocation>
</comment>
<gene>
    <name evidence="10" type="ORF">D6D20_01810</name>
</gene>
<evidence type="ECO:0000313" key="11">
    <source>
        <dbReference type="Proteomes" id="UP000310421"/>
    </source>
</evidence>
<evidence type="ECO:0000259" key="8">
    <source>
        <dbReference type="PROSITE" id="PS50011"/>
    </source>
</evidence>
<evidence type="ECO:0000256" key="2">
    <source>
        <dbReference type="ARBA" id="ARBA00022723"/>
    </source>
</evidence>
<feature type="domain" description="Protein kinase" evidence="8">
    <location>
        <begin position="262"/>
        <end position="480"/>
    </location>
</feature>
<keyword evidence="3 6" id="KW-0863">Zinc-finger</keyword>
<dbReference type="InterPro" id="IPR011011">
    <property type="entry name" value="Znf_FYVE_PHD"/>
</dbReference>
<dbReference type="PANTHER" id="PTHR46174">
    <property type="entry name" value="CXXC-TYPE ZINC FINGER PROTEIN 1"/>
    <property type="match status" value="1"/>
</dbReference>
<dbReference type="GO" id="GO:0008270">
    <property type="term" value="F:zinc ion binding"/>
    <property type="evidence" value="ECO:0007669"/>
    <property type="project" value="UniProtKB-KW"/>
</dbReference>
<feature type="compositionally biased region" description="Basic and acidic residues" evidence="7">
    <location>
        <begin position="80"/>
        <end position="94"/>
    </location>
</feature>
<dbReference type="PANTHER" id="PTHR46174:SF1">
    <property type="entry name" value="CXXC-TYPE ZINC FINGER PROTEIN 1"/>
    <property type="match status" value="1"/>
</dbReference>
<keyword evidence="2" id="KW-0479">Metal-binding</keyword>
<accession>A0A4S8ZIK0</accession>
<protein>
    <recommendedName>
        <fullName evidence="12">PHD-type domain-containing protein</fullName>
    </recommendedName>
</protein>
<dbReference type="CDD" id="cd15560">
    <property type="entry name" value="PHD2_3_BPTF"/>
    <property type="match status" value="1"/>
</dbReference>
<dbReference type="InterPro" id="IPR011009">
    <property type="entry name" value="Kinase-like_dom_sf"/>
</dbReference>
<dbReference type="InterPro" id="IPR019787">
    <property type="entry name" value="Znf_PHD-finger"/>
</dbReference>
<evidence type="ECO:0000256" key="4">
    <source>
        <dbReference type="ARBA" id="ARBA00022833"/>
    </source>
</evidence>
<dbReference type="GO" id="GO:0004672">
    <property type="term" value="F:protein kinase activity"/>
    <property type="evidence" value="ECO:0007669"/>
    <property type="project" value="InterPro"/>
</dbReference>
<feature type="region of interest" description="Disordered" evidence="7">
    <location>
        <begin position="456"/>
        <end position="480"/>
    </location>
</feature>
<dbReference type="PROSITE" id="PS01359">
    <property type="entry name" value="ZF_PHD_1"/>
    <property type="match status" value="1"/>
</dbReference>